<gene>
    <name evidence="7" type="ORF">D0866_06932</name>
</gene>
<dbReference type="PANTHER" id="PTHR23514">
    <property type="entry name" value="BYPASS OF STOP CODON PROTEIN 6"/>
    <property type="match status" value="1"/>
</dbReference>
<evidence type="ECO:0000313" key="7">
    <source>
        <dbReference type="EMBL" id="RMY31971.1"/>
    </source>
</evidence>
<name>A0A3M7AWX3_HORWE</name>
<dbReference type="InterPro" id="IPR020846">
    <property type="entry name" value="MFS_dom"/>
</dbReference>
<feature type="transmembrane region" description="Helical" evidence="5">
    <location>
        <begin position="214"/>
        <end position="235"/>
    </location>
</feature>
<feature type="transmembrane region" description="Helical" evidence="5">
    <location>
        <begin position="371"/>
        <end position="389"/>
    </location>
</feature>
<feature type="transmembrane region" description="Helical" evidence="5">
    <location>
        <begin position="340"/>
        <end position="359"/>
    </location>
</feature>
<evidence type="ECO:0000259" key="6">
    <source>
        <dbReference type="PROSITE" id="PS50850"/>
    </source>
</evidence>
<dbReference type="InterPro" id="IPR051788">
    <property type="entry name" value="MFS_Transporter"/>
</dbReference>
<keyword evidence="2 5" id="KW-0812">Transmembrane</keyword>
<evidence type="ECO:0000256" key="3">
    <source>
        <dbReference type="ARBA" id="ARBA00022989"/>
    </source>
</evidence>
<dbReference type="Gene3D" id="1.20.1250.20">
    <property type="entry name" value="MFS general substrate transporter like domains"/>
    <property type="match status" value="1"/>
</dbReference>
<proteinExistence type="predicted"/>
<reference evidence="7 8" key="1">
    <citation type="journal article" date="2018" name="BMC Genomics">
        <title>Genomic evidence for intraspecific hybridization in a clonal and extremely halotolerant yeast.</title>
        <authorList>
            <person name="Gostincar C."/>
            <person name="Stajich J.E."/>
            <person name="Zupancic J."/>
            <person name="Zalar P."/>
            <person name="Gunde-Cimerman N."/>
        </authorList>
    </citation>
    <scope>NUCLEOTIDE SEQUENCE [LARGE SCALE GENOMIC DNA]</scope>
    <source>
        <strain evidence="7 8">EXF-6651</strain>
    </source>
</reference>
<keyword evidence="4 5" id="KW-0472">Membrane</keyword>
<dbReference type="InterPro" id="IPR036259">
    <property type="entry name" value="MFS_trans_sf"/>
</dbReference>
<feature type="transmembrane region" description="Helical" evidence="5">
    <location>
        <begin position="304"/>
        <end position="325"/>
    </location>
</feature>
<protein>
    <recommendedName>
        <fullName evidence="6">Major facilitator superfamily (MFS) profile domain-containing protein</fullName>
    </recommendedName>
</protein>
<sequence>MSWTGLLKGCLIANETTYPAFIGPSFRPPYHTTAAPHQLTCYTECVEMELGAVERNNRHDEANNETPPAPAAATATSLPQAELTRTRKFKLSSAAFCFFNAGVNDGALGALIPYILDEYLISTAWMAIPYGVGFVGWLAIAVFGGYIRMKTGTGGVLLIGAFLQFAAQLLRFWVPPFSLFSVTFFLVALGQALQDSQANTFVAGLKNAHRYLGLIHGCYAIGGLVGPLMAAAIASNLDGQWAAFYFVPLGIGAVNLALCLYAFRDEVRMPSRFAAGSEGQQAGEQRHSTTALVELRATLKLRPVWLLSVFFFLYLGAAITIGGWVVEFLVEVRDGNLSNIAYIASAFYGGLAAGRFLLAEPTFRLGEWRTFLAYVVVALALEIVFWQVANVAVDAVMVSFIGFLLGPAFATGVSVGSQLIPSELQASGLAMIFVVAQAGGAIFPAITGVIASRAGVGTLQPIVVGLLAATVVSWALVPNPRRKIA</sequence>
<dbReference type="GO" id="GO:0016020">
    <property type="term" value="C:membrane"/>
    <property type="evidence" value="ECO:0007669"/>
    <property type="project" value="UniProtKB-SubCell"/>
</dbReference>
<evidence type="ECO:0000313" key="8">
    <source>
        <dbReference type="Proteomes" id="UP000276864"/>
    </source>
</evidence>
<dbReference type="InterPro" id="IPR011701">
    <property type="entry name" value="MFS"/>
</dbReference>
<dbReference type="EMBL" id="QWIM01000680">
    <property type="protein sequence ID" value="RMY31971.1"/>
    <property type="molecule type" value="Genomic_DNA"/>
</dbReference>
<dbReference type="Proteomes" id="UP000276864">
    <property type="component" value="Unassembled WGS sequence"/>
</dbReference>
<organism evidence="7 8">
    <name type="scientific">Hortaea werneckii</name>
    <name type="common">Black yeast</name>
    <name type="synonym">Cladosporium werneckii</name>
    <dbReference type="NCBI Taxonomy" id="91943"/>
    <lineage>
        <taxon>Eukaryota</taxon>
        <taxon>Fungi</taxon>
        <taxon>Dikarya</taxon>
        <taxon>Ascomycota</taxon>
        <taxon>Pezizomycotina</taxon>
        <taxon>Dothideomycetes</taxon>
        <taxon>Dothideomycetidae</taxon>
        <taxon>Mycosphaerellales</taxon>
        <taxon>Teratosphaeriaceae</taxon>
        <taxon>Hortaea</taxon>
    </lineage>
</organism>
<feature type="transmembrane region" description="Helical" evidence="5">
    <location>
        <begin position="458"/>
        <end position="477"/>
    </location>
</feature>
<feature type="transmembrane region" description="Helical" evidence="5">
    <location>
        <begin position="395"/>
        <end position="416"/>
    </location>
</feature>
<evidence type="ECO:0000256" key="5">
    <source>
        <dbReference type="SAM" id="Phobius"/>
    </source>
</evidence>
<dbReference type="AlphaFoldDB" id="A0A3M7AWX3"/>
<comment type="subcellular location">
    <subcellularLocation>
        <location evidence="1">Membrane</location>
        <topology evidence="1">Multi-pass membrane protein</topology>
    </subcellularLocation>
</comment>
<feature type="transmembrane region" description="Helical" evidence="5">
    <location>
        <begin position="154"/>
        <end position="170"/>
    </location>
</feature>
<keyword evidence="3 5" id="KW-1133">Transmembrane helix</keyword>
<feature type="transmembrane region" description="Helical" evidence="5">
    <location>
        <begin position="94"/>
        <end position="116"/>
    </location>
</feature>
<dbReference type="FunFam" id="1.20.1250.20:FF:000286">
    <property type="entry name" value="MFS efflux transporter"/>
    <property type="match status" value="1"/>
</dbReference>
<evidence type="ECO:0000256" key="1">
    <source>
        <dbReference type="ARBA" id="ARBA00004141"/>
    </source>
</evidence>
<accession>A0A3M7AWX3</accession>
<dbReference type="PANTHER" id="PTHR23514:SF16">
    <property type="entry name" value="TRANSPORTER, PUTATIVE (AFU_ORTHOLOGUE AFUA_2G17270)-RELATED"/>
    <property type="match status" value="1"/>
</dbReference>
<feature type="transmembrane region" description="Helical" evidence="5">
    <location>
        <begin position="428"/>
        <end position="452"/>
    </location>
</feature>
<evidence type="ECO:0000256" key="4">
    <source>
        <dbReference type="ARBA" id="ARBA00023136"/>
    </source>
</evidence>
<dbReference type="PROSITE" id="PS50850">
    <property type="entry name" value="MFS"/>
    <property type="match status" value="1"/>
</dbReference>
<dbReference type="SUPFAM" id="SSF103473">
    <property type="entry name" value="MFS general substrate transporter"/>
    <property type="match status" value="1"/>
</dbReference>
<feature type="transmembrane region" description="Helical" evidence="5">
    <location>
        <begin position="241"/>
        <end position="263"/>
    </location>
</feature>
<feature type="transmembrane region" description="Helical" evidence="5">
    <location>
        <begin position="176"/>
        <end position="193"/>
    </location>
</feature>
<comment type="caution">
    <text evidence="7">The sequence shown here is derived from an EMBL/GenBank/DDBJ whole genome shotgun (WGS) entry which is preliminary data.</text>
</comment>
<feature type="transmembrane region" description="Helical" evidence="5">
    <location>
        <begin position="128"/>
        <end position="147"/>
    </location>
</feature>
<dbReference type="VEuPathDB" id="FungiDB:BTJ68_09335"/>
<evidence type="ECO:0000256" key="2">
    <source>
        <dbReference type="ARBA" id="ARBA00022692"/>
    </source>
</evidence>
<dbReference type="Pfam" id="PF07690">
    <property type="entry name" value="MFS_1"/>
    <property type="match status" value="1"/>
</dbReference>
<dbReference type="GO" id="GO:0022857">
    <property type="term" value="F:transmembrane transporter activity"/>
    <property type="evidence" value="ECO:0007669"/>
    <property type="project" value="InterPro"/>
</dbReference>
<feature type="domain" description="Major facilitator superfamily (MFS) profile" evidence="6">
    <location>
        <begin position="90"/>
        <end position="481"/>
    </location>
</feature>